<name>A0A5M6A334_9BACE</name>
<dbReference type="AlphaFoldDB" id="A0A5M6A334"/>
<dbReference type="Proteomes" id="UP000325055">
    <property type="component" value="Unassembled WGS sequence"/>
</dbReference>
<gene>
    <name evidence="3" type="ORF">F2Y86_26700</name>
</gene>
<sequence length="580" mass="64846">MKIRNLLLAGLVPVLAWSCSDDKLQGGENTPPSTASQNYMEVSIKMPITTRTASPSTETEDGQDYENSVKEVLVVVVNVKDKEQQEDTYYVKEEGEICFVKSVGIAQSPDKTTEGVHGNDKSYTARINNVTLDTNSDKYYAVYAFVNPTPEIYNYYNGKLTQTGWKDQSEMATAETVTGFITKYADKAKGRFFMTDTNVGTGNYSGPDRKQAVHFVAEEGNYKLAATAKVERAVARFDYKAANDENEYEIKDRNTNATQLTVTLEGYKLMNVSKSFYHLKRVAAKKEGDSTDPDETKITYGGAETVNNYVVDCDWNSTNGKKTWLSKITEGGKESSEALAIRKGLFFTPLANSKIDKEENNEPYLPLDFKEPENTADPAYYIMGYCTENTVPSVASQQNGLSTAVVFKAKVSGDFINEASTAALYEYNGSFYNSWNSFKEAWNISGNTSLEAVNEPTTSEELKTLRETLNGKAKRIPIQGVDGNKYGNVYYIYWNRHNDNGQNTNMGIMEFAVVRNNIYKLSISKISELGHPNDPTNPTDPQEPDPDPVNPPKPDEQNKAYMEVDVQILDWTVRVNDIEF</sequence>
<dbReference type="InterPro" id="IPR029140">
    <property type="entry name" value="Mfa1_C"/>
</dbReference>
<dbReference type="Gene3D" id="2.60.40.2580">
    <property type="match status" value="1"/>
</dbReference>
<evidence type="ECO:0000256" key="1">
    <source>
        <dbReference type="SAM" id="MobiDB-lite"/>
    </source>
</evidence>
<protein>
    <recommendedName>
        <fullName evidence="2">Minor fimbrium subunit Mfa1 C-terminal domain-containing protein</fullName>
    </recommendedName>
</protein>
<accession>A0A5M6A334</accession>
<dbReference type="EMBL" id="VVYW01000041">
    <property type="protein sequence ID" value="KAA5402081.1"/>
    <property type="molecule type" value="Genomic_DNA"/>
</dbReference>
<reference evidence="3 4" key="1">
    <citation type="journal article" date="2019" name="Nat. Med.">
        <title>A library of human gut bacterial isolates paired with longitudinal multiomics data enables mechanistic microbiome research.</title>
        <authorList>
            <person name="Poyet M."/>
            <person name="Groussin M."/>
            <person name="Gibbons S.M."/>
            <person name="Avila-Pacheco J."/>
            <person name="Jiang X."/>
            <person name="Kearney S.M."/>
            <person name="Perrotta A.R."/>
            <person name="Berdy B."/>
            <person name="Zhao S."/>
            <person name="Lieberman T.D."/>
            <person name="Swanson P.K."/>
            <person name="Smith M."/>
            <person name="Roesemann S."/>
            <person name="Alexander J.E."/>
            <person name="Rich S.A."/>
            <person name="Livny J."/>
            <person name="Vlamakis H."/>
            <person name="Clish C."/>
            <person name="Bullock K."/>
            <person name="Deik A."/>
            <person name="Scott J."/>
            <person name="Pierce K.A."/>
            <person name="Xavier R.J."/>
            <person name="Alm E.J."/>
        </authorList>
    </citation>
    <scope>NUCLEOTIDE SEQUENCE [LARGE SCALE GENOMIC DNA]</scope>
    <source>
        <strain evidence="3 4">BIOML-A7</strain>
    </source>
</reference>
<evidence type="ECO:0000259" key="2">
    <source>
        <dbReference type="Pfam" id="PF15495"/>
    </source>
</evidence>
<feature type="region of interest" description="Disordered" evidence="1">
    <location>
        <begin position="527"/>
        <end position="560"/>
    </location>
</feature>
<feature type="domain" description="Minor fimbrium subunit Mfa1 C-terminal" evidence="2">
    <location>
        <begin position="486"/>
        <end position="577"/>
    </location>
</feature>
<dbReference type="NCBIfam" id="NF038041">
    <property type="entry name" value="fim_Mfa1_fam"/>
    <property type="match status" value="1"/>
</dbReference>
<proteinExistence type="predicted"/>
<dbReference type="InterPro" id="IPR047786">
    <property type="entry name" value="Mfa1_fim"/>
</dbReference>
<evidence type="ECO:0000313" key="3">
    <source>
        <dbReference type="EMBL" id="KAA5402081.1"/>
    </source>
</evidence>
<dbReference type="Pfam" id="PF15495">
    <property type="entry name" value="Fimbrillin_C"/>
    <property type="match status" value="1"/>
</dbReference>
<evidence type="ECO:0000313" key="4">
    <source>
        <dbReference type="Proteomes" id="UP000325055"/>
    </source>
</evidence>
<dbReference type="RefSeq" id="WP_007213845.1">
    <property type="nucleotide sequence ID" value="NZ_JAFEKG010000001.1"/>
</dbReference>
<dbReference type="Gene3D" id="2.60.40.3690">
    <property type="match status" value="2"/>
</dbReference>
<comment type="caution">
    <text evidence="3">The sequence shown here is derived from an EMBL/GenBank/DDBJ whole genome shotgun (WGS) entry which is preliminary data.</text>
</comment>
<organism evidence="3 4">
    <name type="scientific">Bacteroides cellulosilyticus</name>
    <dbReference type="NCBI Taxonomy" id="246787"/>
    <lineage>
        <taxon>Bacteria</taxon>
        <taxon>Pseudomonadati</taxon>
        <taxon>Bacteroidota</taxon>
        <taxon>Bacteroidia</taxon>
        <taxon>Bacteroidales</taxon>
        <taxon>Bacteroidaceae</taxon>
        <taxon>Bacteroides</taxon>
    </lineage>
</organism>
<dbReference type="GO" id="GO:0009418">
    <property type="term" value="C:pilus shaft"/>
    <property type="evidence" value="ECO:0007669"/>
    <property type="project" value="InterPro"/>
</dbReference>